<dbReference type="Pfam" id="PF01979">
    <property type="entry name" value="Amidohydro_1"/>
    <property type="match status" value="1"/>
</dbReference>
<gene>
    <name evidence="2" type="ORF">ACJMK2_007497</name>
</gene>
<dbReference type="InterPro" id="IPR032466">
    <property type="entry name" value="Metal_Hydrolase"/>
</dbReference>
<sequence>MPQHTVLLYIVYTQDELLQMLSAGVMGFKCFLIHSGVDDFPAVTRNDLESAFQILQGIPAVVLFHAEVDCGCTDGKSKDAPEKYATFLESRSEEMEIEAIKMVCDLCLMYRVRCHIVHLSAASALPYIINAKSMGAPLTVETCHHYLSFEAESIPNKATQFKCCPPIRQKANQNALWDALKNGHIDMVVSDHSPCTPDLKLLEQGDFLKAWGGIASVQFGLSLFWTNAEDRGFTLADTVRLLCENTAKLANLEHRKGALKIGHDADLVIWDPDASYKVTTDSIHHRNKVTPYLGKELKGVVHMTVVRGRPVFKDGQLLTKPTGSYLFNEKTSPETLKSRFNCSFSYTGPNQEKILAIRRQV</sequence>
<evidence type="ECO:0000313" key="2">
    <source>
        <dbReference type="EMBL" id="KAL3861463.1"/>
    </source>
</evidence>
<feature type="domain" description="Amidohydrolase-related" evidence="1">
    <location>
        <begin position="44"/>
        <end position="311"/>
    </location>
</feature>
<name>A0ABD3VLP2_SINWO</name>
<protein>
    <recommendedName>
        <fullName evidence="1">Amidohydrolase-related domain-containing protein</fullName>
    </recommendedName>
</protein>
<dbReference type="EMBL" id="JBJQND010000011">
    <property type="protein sequence ID" value="KAL3861463.1"/>
    <property type="molecule type" value="Genomic_DNA"/>
</dbReference>
<evidence type="ECO:0000259" key="1">
    <source>
        <dbReference type="Pfam" id="PF01979"/>
    </source>
</evidence>
<organism evidence="2 3">
    <name type="scientific">Sinanodonta woodiana</name>
    <name type="common">Chinese pond mussel</name>
    <name type="synonym">Anodonta woodiana</name>
    <dbReference type="NCBI Taxonomy" id="1069815"/>
    <lineage>
        <taxon>Eukaryota</taxon>
        <taxon>Metazoa</taxon>
        <taxon>Spiralia</taxon>
        <taxon>Lophotrochozoa</taxon>
        <taxon>Mollusca</taxon>
        <taxon>Bivalvia</taxon>
        <taxon>Autobranchia</taxon>
        <taxon>Heteroconchia</taxon>
        <taxon>Palaeoheterodonta</taxon>
        <taxon>Unionida</taxon>
        <taxon>Unionoidea</taxon>
        <taxon>Unionidae</taxon>
        <taxon>Unioninae</taxon>
        <taxon>Sinanodonta</taxon>
    </lineage>
</organism>
<dbReference type="PANTHER" id="PTHR43668">
    <property type="entry name" value="ALLANTOINASE"/>
    <property type="match status" value="1"/>
</dbReference>
<accession>A0ABD3VLP2</accession>
<comment type="caution">
    <text evidence="2">The sequence shown here is derived from an EMBL/GenBank/DDBJ whole genome shotgun (WGS) entry which is preliminary data.</text>
</comment>
<dbReference type="InterPro" id="IPR050138">
    <property type="entry name" value="DHOase/Allantoinase_Hydrolase"/>
</dbReference>
<dbReference type="InterPro" id="IPR011059">
    <property type="entry name" value="Metal-dep_hydrolase_composite"/>
</dbReference>
<dbReference type="AlphaFoldDB" id="A0ABD3VLP2"/>
<dbReference type="InterPro" id="IPR006680">
    <property type="entry name" value="Amidohydro-rel"/>
</dbReference>
<dbReference type="SUPFAM" id="SSF51338">
    <property type="entry name" value="Composite domain of metallo-dependent hydrolases"/>
    <property type="match status" value="1"/>
</dbReference>
<evidence type="ECO:0000313" key="3">
    <source>
        <dbReference type="Proteomes" id="UP001634394"/>
    </source>
</evidence>
<dbReference type="Gene3D" id="3.20.20.140">
    <property type="entry name" value="Metal-dependent hydrolases"/>
    <property type="match status" value="1"/>
</dbReference>
<dbReference type="Proteomes" id="UP001634394">
    <property type="component" value="Unassembled WGS sequence"/>
</dbReference>
<keyword evidence="3" id="KW-1185">Reference proteome</keyword>
<reference evidence="2 3" key="1">
    <citation type="submission" date="2024-11" db="EMBL/GenBank/DDBJ databases">
        <title>Chromosome-level genome assembly of the freshwater bivalve Anodonta woodiana.</title>
        <authorList>
            <person name="Chen X."/>
        </authorList>
    </citation>
    <scope>NUCLEOTIDE SEQUENCE [LARGE SCALE GENOMIC DNA]</scope>
    <source>
        <strain evidence="2">MN2024</strain>
        <tissue evidence="2">Gills</tissue>
    </source>
</reference>
<dbReference type="PANTHER" id="PTHR43668:SF2">
    <property type="entry name" value="ALLANTOINASE"/>
    <property type="match status" value="1"/>
</dbReference>
<dbReference type="SUPFAM" id="SSF51556">
    <property type="entry name" value="Metallo-dependent hydrolases"/>
    <property type="match status" value="1"/>
</dbReference>
<proteinExistence type="predicted"/>